<sequence length="425" mass="46542">MDRPPLAARLGLVVIAALMMTFIGWASIAEVQEIARGEGKIIPVSKTQIVQSSEAGIVQEIAVTIGQTVSKGDLILQLDDTATASSLGEAAARARALRAQVTRLALEEKGELDGEYVCPEELRDVAPDICQNEARLLQARADNIRNKRSVLVERRLQRLNELDEARANITRLEENFELSQREADLLAPMVKRKLVAQTELLRVQKELAETRGQLESTRESVERIEASINEATLQIDELALQVQQEALAEKTQALAELSVIEETIRGASDRVARTDIRSPVDGIINTLEVNTIGAYVEPGTVVAGVVPTSDTLLVEARISPRDVAFVRPGQPALIKVTAYDFSIYGGLEGEVANVSADSLVDQNTGETYYQVRVKTDQAELIRDGRSHAIFPGMVATADIMTGKKTILAYLMKPINKARNEALRER</sequence>
<keyword evidence="14" id="KW-1185">Reference proteome</keyword>
<dbReference type="PANTHER" id="PTHR30386">
    <property type="entry name" value="MEMBRANE FUSION SUBUNIT OF EMRAB-TOLC MULTIDRUG EFFLUX PUMP"/>
    <property type="match status" value="1"/>
</dbReference>
<dbReference type="AlphaFoldDB" id="A0A1H4LWI2"/>
<comment type="subcellular location">
    <subcellularLocation>
        <location evidence="1 9">Cell inner membrane</location>
        <topology evidence="1 9">Single-pass membrane protein</topology>
    </subcellularLocation>
</comment>
<evidence type="ECO:0000256" key="2">
    <source>
        <dbReference type="ARBA" id="ARBA00009477"/>
    </source>
</evidence>
<evidence type="ECO:0000256" key="6">
    <source>
        <dbReference type="ARBA" id="ARBA00022692"/>
    </source>
</evidence>
<dbReference type="Gene3D" id="2.40.30.170">
    <property type="match status" value="1"/>
</dbReference>
<feature type="coiled-coil region" evidence="10">
    <location>
        <begin position="155"/>
        <end position="241"/>
    </location>
</feature>
<evidence type="ECO:0000313" key="14">
    <source>
        <dbReference type="Proteomes" id="UP000199064"/>
    </source>
</evidence>
<keyword evidence="6 9" id="KW-0812">Transmembrane</keyword>
<evidence type="ECO:0000256" key="9">
    <source>
        <dbReference type="RuleBase" id="RU365093"/>
    </source>
</evidence>
<dbReference type="RefSeq" id="WP_090329338.1">
    <property type="nucleotide sequence ID" value="NZ_FNSL01000001.1"/>
</dbReference>
<dbReference type="PANTHER" id="PTHR30386:SF26">
    <property type="entry name" value="TRANSPORT PROTEIN COMB"/>
    <property type="match status" value="1"/>
</dbReference>
<dbReference type="InterPro" id="IPR006144">
    <property type="entry name" value="Secretion_HlyD_CS"/>
</dbReference>
<evidence type="ECO:0000313" key="13">
    <source>
        <dbReference type="EMBL" id="SEB75043.1"/>
    </source>
</evidence>
<name>A0A1H4LWI2_9HYPH</name>
<dbReference type="NCBIfam" id="TIGR01843">
    <property type="entry name" value="type_I_hlyD"/>
    <property type="match status" value="1"/>
</dbReference>
<dbReference type="GO" id="GO:0005886">
    <property type="term" value="C:plasma membrane"/>
    <property type="evidence" value="ECO:0007669"/>
    <property type="project" value="UniProtKB-SubCell"/>
</dbReference>
<keyword evidence="8 9" id="KW-0472">Membrane</keyword>
<reference evidence="14" key="1">
    <citation type="submission" date="2016-10" db="EMBL/GenBank/DDBJ databases">
        <authorList>
            <person name="Varghese N."/>
            <person name="Submissions S."/>
        </authorList>
    </citation>
    <scope>NUCLEOTIDE SEQUENCE [LARGE SCALE GENOMIC DNA]</scope>
    <source>
        <strain evidence="14">ES.061</strain>
    </source>
</reference>
<comment type="similarity">
    <text evidence="2 9">Belongs to the membrane fusion protein (MFP) (TC 8.A.1) family.</text>
</comment>
<accession>A0A1H4LWI2</accession>
<evidence type="ECO:0000256" key="7">
    <source>
        <dbReference type="ARBA" id="ARBA00022989"/>
    </source>
</evidence>
<evidence type="ECO:0000256" key="3">
    <source>
        <dbReference type="ARBA" id="ARBA00022448"/>
    </source>
</evidence>
<dbReference type="Pfam" id="PF25994">
    <property type="entry name" value="HH_AprE"/>
    <property type="match status" value="1"/>
</dbReference>
<dbReference type="InterPro" id="IPR058781">
    <property type="entry name" value="HH_AprE-like"/>
</dbReference>
<dbReference type="InterPro" id="IPR010129">
    <property type="entry name" value="T1SS_HlyD"/>
</dbReference>
<evidence type="ECO:0000256" key="4">
    <source>
        <dbReference type="ARBA" id="ARBA00022475"/>
    </source>
</evidence>
<keyword evidence="3 9" id="KW-0813">Transport</keyword>
<dbReference type="GO" id="GO:0009306">
    <property type="term" value="P:protein secretion"/>
    <property type="evidence" value="ECO:0007669"/>
    <property type="project" value="InterPro"/>
</dbReference>
<dbReference type="InterPro" id="IPR050739">
    <property type="entry name" value="MFP"/>
</dbReference>
<dbReference type="Pfam" id="PF26002">
    <property type="entry name" value="Beta-barrel_AprE"/>
    <property type="match status" value="1"/>
</dbReference>
<feature type="domain" description="AprE-like long alpha-helical hairpin" evidence="11">
    <location>
        <begin position="85"/>
        <end position="270"/>
    </location>
</feature>
<evidence type="ECO:0000256" key="8">
    <source>
        <dbReference type="ARBA" id="ARBA00023136"/>
    </source>
</evidence>
<dbReference type="PRINTS" id="PR01490">
    <property type="entry name" value="RTXTOXIND"/>
</dbReference>
<dbReference type="PROSITE" id="PS00543">
    <property type="entry name" value="HLYD_FAMILY"/>
    <property type="match status" value="1"/>
</dbReference>
<dbReference type="EMBL" id="FNSL01000001">
    <property type="protein sequence ID" value="SEB75043.1"/>
    <property type="molecule type" value="Genomic_DNA"/>
</dbReference>
<dbReference type="Proteomes" id="UP000199064">
    <property type="component" value="Unassembled WGS sequence"/>
</dbReference>
<keyword evidence="4 9" id="KW-1003">Cell membrane</keyword>
<organism evidence="13 14">
    <name type="scientific">Nitratireductor aquibiodomus</name>
    <dbReference type="NCBI Taxonomy" id="204799"/>
    <lineage>
        <taxon>Bacteria</taxon>
        <taxon>Pseudomonadati</taxon>
        <taxon>Pseudomonadota</taxon>
        <taxon>Alphaproteobacteria</taxon>
        <taxon>Hyphomicrobiales</taxon>
        <taxon>Phyllobacteriaceae</taxon>
        <taxon>Nitratireductor</taxon>
    </lineage>
</organism>
<evidence type="ECO:0000259" key="11">
    <source>
        <dbReference type="Pfam" id="PF25994"/>
    </source>
</evidence>
<evidence type="ECO:0000256" key="10">
    <source>
        <dbReference type="SAM" id="Coils"/>
    </source>
</evidence>
<dbReference type="InterPro" id="IPR058982">
    <property type="entry name" value="Beta-barrel_AprE"/>
</dbReference>
<keyword evidence="5 9" id="KW-0997">Cell inner membrane</keyword>
<evidence type="ECO:0000259" key="12">
    <source>
        <dbReference type="Pfam" id="PF26002"/>
    </source>
</evidence>
<protein>
    <recommendedName>
        <fullName evidence="9">Membrane fusion protein (MFP) family protein</fullName>
    </recommendedName>
</protein>
<proteinExistence type="inferred from homology"/>
<keyword evidence="10" id="KW-0175">Coiled coil</keyword>
<dbReference type="Gene3D" id="2.40.50.100">
    <property type="match status" value="2"/>
</dbReference>
<evidence type="ECO:0000256" key="5">
    <source>
        <dbReference type="ARBA" id="ARBA00022519"/>
    </source>
</evidence>
<evidence type="ECO:0000256" key="1">
    <source>
        <dbReference type="ARBA" id="ARBA00004377"/>
    </source>
</evidence>
<feature type="transmembrane region" description="Helical" evidence="9">
    <location>
        <begin position="7"/>
        <end position="28"/>
    </location>
</feature>
<feature type="domain" description="AprE-like beta-barrel" evidence="12">
    <location>
        <begin position="312"/>
        <end position="402"/>
    </location>
</feature>
<gene>
    <name evidence="13" type="ORF">SAMN05216452_3030</name>
</gene>
<keyword evidence="7 9" id="KW-1133">Transmembrane helix</keyword>